<evidence type="ECO:0000256" key="2">
    <source>
        <dbReference type="SAM" id="Phobius"/>
    </source>
</evidence>
<feature type="transmembrane region" description="Helical" evidence="2">
    <location>
        <begin position="49"/>
        <end position="69"/>
    </location>
</feature>
<dbReference type="EMBL" id="JBHSQI010000005">
    <property type="protein sequence ID" value="MFC6154161.1"/>
    <property type="molecule type" value="Genomic_DNA"/>
</dbReference>
<comment type="caution">
    <text evidence="3">The sequence shown here is derived from an EMBL/GenBank/DDBJ whole genome shotgun (WGS) entry which is preliminary data.</text>
</comment>
<feature type="compositionally biased region" description="Polar residues" evidence="1">
    <location>
        <begin position="1"/>
        <end position="10"/>
    </location>
</feature>
<evidence type="ECO:0000313" key="4">
    <source>
        <dbReference type="Proteomes" id="UP001596098"/>
    </source>
</evidence>
<keyword evidence="2" id="KW-0472">Membrane</keyword>
<name>A0ABW1QXG1_9ACTN</name>
<dbReference type="Proteomes" id="UP001596098">
    <property type="component" value="Unassembled WGS sequence"/>
</dbReference>
<proteinExistence type="predicted"/>
<feature type="region of interest" description="Disordered" evidence="1">
    <location>
        <begin position="1"/>
        <end position="20"/>
    </location>
</feature>
<sequence length="101" mass="11195">MGTSDEQPTQLKKGWYPDPDDDSSLIYWDGEAFGQRMPKPVKSGGPSTWKILLGVMGGILAALYVLAWVSELTKPERPEDCHEQIMDRAMGGFSYVDPACE</sequence>
<evidence type="ECO:0000313" key="3">
    <source>
        <dbReference type="EMBL" id="MFC6154161.1"/>
    </source>
</evidence>
<dbReference type="RefSeq" id="WP_128221647.1">
    <property type="nucleotide sequence ID" value="NZ_CP034929.1"/>
</dbReference>
<protein>
    <submittedName>
        <fullName evidence="3">DUF2510 domain-containing protein</fullName>
    </submittedName>
</protein>
<accession>A0ABW1QXG1</accession>
<organism evidence="3 4">
    <name type="scientific">Nocardioides yefusunii</name>
    <dbReference type="NCBI Taxonomy" id="2500546"/>
    <lineage>
        <taxon>Bacteria</taxon>
        <taxon>Bacillati</taxon>
        <taxon>Actinomycetota</taxon>
        <taxon>Actinomycetes</taxon>
        <taxon>Propionibacteriales</taxon>
        <taxon>Nocardioidaceae</taxon>
        <taxon>Nocardioides</taxon>
    </lineage>
</organism>
<evidence type="ECO:0000256" key="1">
    <source>
        <dbReference type="SAM" id="MobiDB-lite"/>
    </source>
</evidence>
<keyword evidence="2" id="KW-1133">Transmembrane helix</keyword>
<keyword evidence="4" id="KW-1185">Reference proteome</keyword>
<reference evidence="4" key="1">
    <citation type="journal article" date="2019" name="Int. J. Syst. Evol. Microbiol.">
        <title>The Global Catalogue of Microorganisms (GCM) 10K type strain sequencing project: providing services to taxonomists for standard genome sequencing and annotation.</title>
        <authorList>
            <consortium name="The Broad Institute Genomics Platform"/>
            <consortium name="The Broad Institute Genome Sequencing Center for Infectious Disease"/>
            <person name="Wu L."/>
            <person name="Ma J."/>
        </authorList>
    </citation>
    <scope>NUCLEOTIDE SEQUENCE [LARGE SCALE GENOMIC DNA]</scope>
    <source>
        <strain evidence="4">DFY28</strain>
    </source>
</reference>
<gene>
    <name evidence="3" type="ORF">ACFPWU_10885</name>
</gene>
<keyword evidence="2" id="KW-0812">Transmembrane</keyword>